<dbReference type="EMBL" id="RJJQ01000020">
    <property type="protein sequence ID" value="RNI19451.1"/>
    <property type="molecule type" value="Genomic_DNA"/>
</dbReference>
<feature type="compositionally biased region" description="Low complexity" evidence="1">
    <location>
        <begin position="28"/>
        <end position="61"/>
    </location>
</feature>
<evidence type="ECO:0000313" key="4">
    <source>
        <dbReference type="Proteomes" id="UP000271678"/>
    </source>
</evidence>
<accession>A0A3M9M1K9</accession>
<keyword evidence="2" id="KW-0732">Signal</keyword>
<dbReference type="Proteomes" id="UP000271678">
    <property type="component" value="Unassembled WGS sequence"/>
</dbReference>
<proteinExistence type="predicted"/>
<organism evidence="3 4">
    <name type="scientific">Flexivirga caeni</name>
    <dbReference type="NCBI Taxonomy" id="2294115"/>
    <lineage>
        <taxon>Bacteria</taxon>
        <taxon>Bacillati</taxon>
        <taxon>Actinomycetota</taxon>
        <taxon>Actinomycetes</taxon>
        <taxon>Micrococcales</taxon>
        <taxon>Dermacoccaceae</taxon>
        <taxon>Flexivirga</taxon>
    </lineage>
</organism>
<gene>
    <name evidence="3" type="ORF">EFY87_16560</name>
</gene>
<evidence type="ECO:0000313" key="3">
    <source>
        <dbReference type="EMBL" id="RNI19451.1"/>
    </source>
</evidence>
<evidence type="ECO:0000256" key="1">
    <source>
        <dbReference type="SAM" id="MobiDB-lite"/>
    </source>
</evidence>
<dbReference type="AlphaFoldDB" id="A0A3M9M1K9"/>
<comment type="caution">
    <text evidence="3">The sequence shown here is derived from an EMBL/GenBank/DDBJ whole genome shotgun (WGS) entry which is preliminary data.</text>
</comment>
<dbReference type="OrthoDB" id="5148762at2"/>
<dbReference type="RefSeq" id="WP_123272600.1">
    <property type="nucleotide sequence ID" value="NZ_RJJQ01000020.1"/>
</dbReference>
<dbReference type="Gene3D" id="3.40.1000.10">
    <property type="entry name" value="Mog1/PsbP, alpha/beta/alpha sandwich"/>
    <property type="match status" value="1"/>
</dbReference>
<evidence type="ECO:0008006" key="5">
    <source>
        <dbReference type="Google" id="ProtNLM"/>
    </source>
</evidence>
<name>A0A3M9M1K9_9MICO</name>
<protein>
    <recommendedName>
        <fullName evidence="5">DUF1795 domain-containing protein</fullName>
    </recommendedName>
</protein>
<reference evidence="3 4" key="1">
    <citation type="submission" date="2018-11" db="EMBL/GenBank/DDBJ databases">
        <title>Draft genome of Simplicispira Flexivirga sp. BO-16.</title>
        <authorList>
            <person name="Im W.T."/>
        </authorList>
    </citation>
    <scope>NUCLEOTIDE SEQUENCE [LARGE SCALE GENOMIC DNA]</scope>
    <source>
        <strain evidence="3 4">BO-16</strain>
    </source>
</reference>
<feature type="chain" id="PRO_5018206562" description="DUF1795 domain-containing protein" evidence="2">
    <location>
        <begin position="32"/>
        <end position="206"/>
    </location>
</feature>
<keyword evidence="4" id="KW-1185">Reference proteome</keyword>
<feature type="region of interest" description="Disordered" evidence="1">
    <location>
        <begin position="28"/>
        <end position="65"/>
    </location>
</feature>
<feature type="signal peptide" evidence="2">
    <location>
        <begin position="1"/>
        <end position="31"/>
    </location>
</feature>
<sequence length="206" mass="21510">MGAASTTRLIRLGAAAVLVTGLAACSSHTSASPTPSSSISVPTTVTGSPTPTPSTSAAAGSVESKDKTFSVVAPTGWKKFSDAQATLSVKAPAATDKVTTNFNVVVQHPTTVPSVDDVVSQAEIAWRQQGVRATDEPDRTIGGLPSRGYTFTRTAQGTQFRQTQYFVVFREHVYSMTMTSAATPGAQSAADQALTAILSTWAWRKV</sequence>
<evidence type="ECO:0000256" key="2">
    <source>
        <dbReference type="SAM" id="SignalP"/>
    </source>
</evidence>